<dbReference type="Pfam" id="PF00579">
    <property type="entry name" value="tRNA-synt_1b"/>
    <property type="match status" value="1"/>
</dbReference>
<evidence type="ECO:0000256" key="10">
    <source>
        <dbReference type="RuleBase" id="RU363036"/>
    </source>
</evidence>
<dbReference type="GO" id="GO:0009507">
    <property type="term" value="C:chloroplast"/>
    <property type="evidence" value="ECO:0007669"/>
    <property type="project" value="TreeGrafter"/>
</dbReference>
<organism evidence="11 12">
    <name type="scientific">Porphyra umbilicalis</name>
    <name type="common">Purple laver</name>
    <name type="synonym">Red alga</name>
    <dbReference type="NCBI Taxonomy" id="2786"/>
    <lineage>
        <taxon>Eukaryota</taxon>
        <taxon>Rhodophyta</taxon>
        <taxon>Bangiophyceae</taxon>
        <taxon>Bangiales</taxon>
        <taxon>Bangiaceae</taxon>
        <taxon>Porphyra</taxon>
    </lineage>
</organism>
<evidence type="ECO:0000313" key="11">
    <source>
        <dbReference type="EMBL" id="OSX79786.1"/>
    </source>
</evidence>
<dbReference type="GO" id="GO:0005524">
    <property type="term" value="F:ATP binding"/>
    <property type="evidence" value="ECO:0007669"/>
    <property type="project" value="UniProtKB-KW"/>
</dbReference>
<keyword evidence="12" id="KW-1185">Reference proteome</keyword>
<accession>A0A1X6PGB2</accession>
<keyword evidence="7 10" id="KW-0648">Protein biosynthesis</keyword>
<evidence type="ECO:0000256" key="8">
    <source>
        <dbReference type="ARBA" id="ARBA00023146"/>
    </source>
</evidence>
<dbReference type="SUPFAM" id="SSF52374">
    <property type="entry name" value="Nucleotidylyl transferase"/>
    <property type="match status" value="1"/>
</dbReference>
<dbReference type="PANTHER" id="PTHR43766:SF1">
    <property type="entry name" value="TRYPTOPHAN--TRNA LIGASE, MITOCHONDRIAL"/>
    <property type="match status" value="1"/>
</dbReference>
<evidence type="ECO:0000256" key="7">
    <source>
        <dbReference type="ARBA" id="ARBA00022917"/>
    </source>
</evidence>
<dbReference type="GO" id="GO:0005739">
    <property type="term" value="C:mitochondrion"/>
    <property type="evidence" value="ECO:0007669"/>
    <property type="project" value="UniProtKB-SubCell"/>
</dbReference>
<dbReference type="Gene3D" id="1.10.240.10">
    <property type="entry name" value="Tyrosyl-Transfer RNA Synthetase"/>
    <property type="match status" value="1"/>
</dbReference>
<dbReference type="AlphaFoldDB" id="A0A1X6PGB2"/>
<gene>
    <name evidence="11" type="ORF">BU14_0071s0040</name>
</gene>
<evidence type="ECO:0000313" key="12">
    <source>
        <dbReference type="Proteomes" id="UP000218209"/>
    </source>
</evidence>
<dbReference type="EMBL" id="KV918786">
    <property type="protein sequence ID" value="OSX79786.1"/>
    <property type="molecule type" value="Genomic_DNA"/>
</dbReference>
<keyword evidence="8 10" id="KW-0030">Aminoacyl-tRNA synthetase</keyword>
<evidence type="ECO:0000256" key="4">
    <source>
        <dbReference type="ARBA" id="ARBA00022598"/>
    </source>
</evidence>
<comment type="similarity">
    <text evidence="2 10">Belongs to the class-I aminoacyl-tRNA synthetase family.</text>
</comment>
<dbReference type="FunFam" id="1.10.240.10:FF:000002">
    <property type="entry name" value="Tryptophan--tRNA ligase"/>
    <property type="match status" value="1"/>
</dbReference>
<keyword evidence="6 10" id="KW-0067">ATP-binding</keyword>
<protein>
    <recommendedName>
        <fullName evidence="3">tryptophan--tRNA ligase</fullName>
        <ecNumber evidence="3">6.1.1.2</ecNumber>
    </recommendedName>
    <alternativeName>
        <fullName evidence="9">Tryptophanyl-tRNA synthetase</fullName>
    </alternativeName>
</protein>
<comment type="subcellular location">
    <subcellularLocation>
        <location evidence="1">Mitochondrion</location>
    </subcellularLocation>
</comment>
<keyword evidence="5 10" id="KW-0547">Nucleotide-binding</keyword>
<evidence type="ECO:0000256" key="9">
    <source>
        <dbReference type="ARBA" id="ARBA00030268"/>
    </source>
</evidence>
<dbReference type="NCBIfam" id="TIGR00233">
    <property type="entry name" value="trpS"/>
    <property type="match status" value="1"/>
</dbReference>
<dbReference type="GO" id="GO:0006436">
    <property type="term" value="P:tryptophanyl-tRNA aminoacylation"/>
    <property type="evidence" value="ECO:0007669"/>
    <property type="project" value="InterPro"/>
</dbReference>
<dbReference type="PRINTS" id="PR01039">
    <property type="entry name" value="TRNASYNTHTRP"/>
</dbReference>
<name>A0A1X6PGB2_PORUM</name>
<dbReference type="EC" id="6.1.1.2" evidence="3"/>
<dbReference type="GO" id="GO:0004830">
    <property type="term" value="F:tryptophan-tRNA ligase activity"/>
    <property type="evidence" value="ECO:0007669"/>
    <property type="project" value="UniProtKB-EC"/>
</dbReference>
<evidence type="ECO:0000256" key="5">
    <source>
        <dbReference type="ARBA" id="ARBA00022741"/>
    </source>
</evidence>
<dbReference type="PANTHER" id="PTHR43766">
    <property type="entry name" value="TRYPTOPHAN--TRNA LIGASE, MITOCHONDRIAL"/>
    <property type="match status" value="1"/>
</dbReference>
<dbReference type="InterPro" id="IPR014729">
    <property type="entry name" value="Rossmann-like_a/b/a_fold"/>
</dbReference>
<dbReference type="Proteomes" id="UP000218209">
    <property type="component" value="Unassembled WGS sequence"/>
</dbReference>
<dbReference type="InterPro" id="IPR002305">
    <property type="entry name" value="aa-tRNA-synth_Ic"/>
</dbReference>
<evidence type="ECO:0000256" key="6">
    <source>
        <dbReference type="ARBA" id="ARBA00022840"/>
    </source>
</evidence>
<reference evidence="11 12" key="1">
    <citation type="submission" date="2017-03" db="EMBL/GenBank/DDBJ databases">
        <title>WGS assembly of Porphyra umbilicalis.</title>
        <authorList>
            <person name="Brawley S.H."/>
            <person name="Blouin N.A."/>
            <person name="Ficko-Blean E."/>
            <person name="Wheeler G.L."/>
            <person name="Lohr M."/>
            <person name="Goodson H.V."/>
            <person name="Jenkins J.W."/>
            <person name="Blaby-Haas C.E."/>
            <person name="Helliwell K.E."/>
            <person name="Chan C."/>
            <person name="Marriage T."/>
            <person name="Bhattacharya D."/>
            <person name="Klein A.S."/>
            <person name="Badis Y."/>
            <person name="Brodie J."/>
            <person name="Cao Y."/>
            <person name="Collen J."/>
            <person name="Dittami S.M."/>
            <person name="Gachon C.M."/>
            <person name="Green B.R."/>
            <person name="Karpowicz S."/>
            <person name="Kim J.W."/>
            <person name="Kudahl U."/>
            <person name="Lin S."/>
            <person name="Michel G."/>
            <person name="Mittag M."/>
            <person name="Olson B.J."/>
            <person name="Pangilinan J."/>
            <person name="Peng Y."/>
            <person name="Qiu H."/>
            <person name="Shu S."/>
            <person name="Singer J.T."/>
            <person name="Smith A.G."/>
            <person name="Sprecher B.N."/>
            <person name="Wagner V."/>
            <person name="Wang W."/>
            <person name="Wang Z.-Y."/>
            <person name="Yan J."/>
            <person name="Yarish C."/>
            <person name="Zoeuner-Riek S."/>
            <person name="Zhuang Y."/>
            <person name="Zou Y."/>
            <person name="Lindquist E.A."/>
            <person name="Grimwood J."/>
            <person name="Barry K."/>
            <person name="Rokhsar D.S."/>
            <person name="Schmutz J."/>
            <person name="Stiller J.W."/>
            <person name="Grossman A.R."/>
            <person name="Prochnik S.E."/>
        </authorList>
    </citation>
    <scope>NUCLEOTIDE SEQUENCE [LARGE SCALE GENOMIC DNA]</scope>
    <source>
        <strain evidence="11">4086291</strain>
    </source>
</reference>
<dbReference type="OrthoDB" id="15808at2759"/>
<sequence>MIQYKEKAVKQGDSVGVGLFGYPVLMAADILLYQADLVPVGEDQRQHLELARDIARRFNDLYRVRRSKGVALREPKALILDAGARVMALDDGTSKMSKSAPNDGSRINLVDTPDVIARKVKRCKTDAGVGLTFDDPDRPECRNLLTIYAAVTGNRSQADVEAEVGGLRWGEFKPKLADALVAHLEPIQARHRELSSEPAYLYDVLRRGAAEANERAEATLEGVKRRMGFVLPKDLIL</sequence>
<keyword evidence="4 10" id="KW-0436">Ligase</keyword>
<dbReference type="Gene3D" id="3.40.50.620">
    <property type="entry name" value="HUPs"/>
    <property type="match status" value="1"/>
</dbReference>
<evidence type="ECO:0000256" key="2">
    <source>
        <dbReference type="ARBA" id="ARBA00005594"/>
    </source>
</evidence>
<proteinExistence type="inferred from homology"/>
<dbReference type="InterPro" id="IPR050203">
    <property type="entry name" value="Trp-tRNA_synthetase"/>
</dbReference>
<evidence type="ECO:0000256" key="3">
    <source>
        <dbReference type="ARBA" id="ARBA00013161"/>
    </source>
</evidence>
<evidence type="ECO:0000256" key="1">
    <source>
        <dbReference type="ARBA" id="ARBA00004173"/>
    </source>
</evidence>
<dbReference type="InterPro" id="IPR002306">
    <property type="entry name" value="Trp-tRNA-ligase"/>
</dbReference>